<evidence type="ECO:0000256" key="1">
    <source>
        <dbReference type="ARBA" id="ARBA00022741"/>
    </source>
</evidence>
<keyword evidence="1" id="KW-0547">Nucleotide-binding</keyword>
<dbReference type="PANTHER" id="PTHR11772">
    <property type="entry name" value="ASPARAGINE SYNTHETASE"/>
    <property type="match status" value="1"/>
</dbReference>
<feature type="non-terminal residue" evidence="4">
    <location>
        <position position="76"/>
    </location>
</feature>
<dbReference type="SUPFAM" id="SSF52402">
    <property type="entry name" value="Adenine nucleotide alpha hydrolases-like"/>
    <property type="match status" value="1"/>
</dbReference>
<dbReference type="InterPro" id="IPR014729">
    <property type="entry name" value="Rossmann-like_a/b/a_fold"/>
</dbReference>
<dbReference type="Pfam" id="PF00733">
    <property type="entry name" value="Asn_synthase"/>
    <property type="match status" value="1"/>
</dbReference>
<feature type="non-terminal residue" evidence="4">
    <location>
        <position position="1"/>
    </location>
</feature>
<dbReference type="EMBL" id="JBAKAZ010000289">
    <property type="protein sequence ID" value="MEL0630998.1"/>
    <property type="molecule type" value="Genomic_DNA"/>
</dbReference>
<protein>
    <submittedName>
        <fullName evidence="4">Asparagine synthase-related protein</fullName>
    </submittedName>
</protein>
<evidence type="ECO:0000313" key="5">
    <source>
        <dbReference type="Proteomes" id="UP001369082"/>
    </source>
</evidence>
<dbReference type="Gene3D" id="3.40.50.620">
    <property type="entry name" value="HUPs"/>
    <property type="match status" value="1"/>
</dbReference>
<dbReference type="InterPro" id="IPR050795">
    <property type="entry name" value="Asn_Synthetase"/>
</dbReference>
<dbReference type="RefSeq" id="WP_341599145.1">
    <property type="nucleotide sequence ID" value="NZ_JBAKAZ010000289.1"/>
</dbReference>
<evidence type="ECO:0000256" key="2">
    <source>
        <dbReference type="ARBA" id="ARBA00022840"/>
    </source>
</evidence>
<comment type="caution">
    <text evidence="4">The sequence shown here is derived from an EMBL/GenBank/DDBJ whole genome shotgun (WGS) entry which is preliminary data.</text>
</comment>
<accession>A0ABU9GUJ8</accession>
<organism evidence="4 5">
    <name type="scientific">Psychromonas aquatilis</name>
    <dbReference type="NCBI Taxonomy" id="2005072"/>
    <lineage>
        <taxon>Bacteria</taxon>
        <taxon>Pseudomonadati</taxon>
        <taxon>Pseudomonadota</taxon>
        <taxon>Gammaproteobacteria</taxon>
        <taxon>Alteromonadales</taxon>
        <taxon>Psychromonadaceae</taxon>
        <taxon>Psychromonas</taxon>
    </lineage>
</organism>
<feature type="domain" description="Asparagine synthetase" evidence="3">
    <location>
        <begin position="1"/>
        <end position="75"/>
    </location>
</feature>
<keyword evidence="5" id="KW-1185">Reference proteome</keyword>
<gene>
    <name evidence="4" type="ORF">V6256_15600</name>
</gene>
<proteinExistence type="predicted"/>
<name>A0ABU9GUJ8_9GAMM</name>
<dbReference type="PANTHER" id="PTHR11772:SF2">
    <property type="entry name" value="ASPARAGINE SYNTHETASE [GLUTAMINE-HYDROLYZING]"/>
    <property type="match status" value="1"/>
</dbReference>
<keyword evidence="2" id="KW-0067">ATP-binding</keyword>
<evidence type="ECO:0000259" key="3">
    <source>
        <dbReference type="Pfam" id="PF00733"/>
    </source>
</evidence>
<reference evidence="4 5" key="1">
    <citation type="submission" date="2024-02" db="EMBL/GenBank/DDBJ databases">
        <title>Bacteria isolated from the canopy kelp, Nereocystis luetkeana.</title>
        <authorList>
            <person name="Pfister C.A."/>
            <person name="Younker I.T."/>
            <person name="Light S.H."/>
        </authorList>
    </citation>
    <scope>NUCLEOTIDE SEQUENCE [LARGE SCALE GENOMIC DNA]</scope>
    <source>
        <strain evidence="4 5">TI.1.05</strain>
    </source>
</reference>
<dbReference type="Proteomes" id="UP001369082">
    <property type="component" value="Unassembled WGS sequence"/>
</dbReference>
<dbReference type="CDD" id="cd01991">
    <property type="entry name" value="Asn_synthase_B_C"/>
    <property type="match status" value="1"/>
</dbReference>
<evidence type="ECO:0000313" key="4">
    <source>
        <dbReference type="EMBL" id="MEL0630998.1"/>
    </source>
</evidence>
<dbReference type="InterPro" id="IPR001962">
    <property type="entry name" value="Asn_synthase"/>
</dbReference>
<sequence length="76" mass="8910">LHMFDCLRAKKSMSAWCVEARVPLLVKEFMDVAMRTNPELKMIIDGRIEKNNLREAFDGQVLPEVLWRQKEQFSDG</sequence>